<dbReference type="FunFam" id="3.40.47.10:FF:000008">
    <property type="entry name" value="3-hydroxy-3-methylglutaryl coenzyme A synthase"/>
    <property type="match status" value="1"/>
</dbReference>
<evidence type="ECO:0000256" key="34">
    <source>
        <dbReference type="SAM" id="Phobius"/>
    </source>
</evidence>
<feature type="repeat" description="WD" evidence="32">
    <location>
        <begin position="1999"/>
        <end position="2040"/>
    </location>
</feature>
<comment type="subcellular location">
    <subcellularLocation>
        <location evidence="5">Cytoplasm</location>
    </subcellularLocation>
    <subcellularLocation>
        <location evidence="4">Golgi apparatus membrane</location>
        <topology evidence="4">Peripheral membrane protein</topology>
        <orientation evidence="4">Cytoplasmic side</orientation>
    </subcellularLocation>
    <subcellularLocation>
        <location evidence="3">Membrane</location>
        <topology evidence="3">Multi-pass membrane protein</topology>
    </subcellularLocation>
</comment>
<dbReference type="PROSITE" id="PS50880">
    <property type="entry name" value="TOPRIM"/>
    <property type="match status" value="1"/>
</dbReference>
<evidence type="ECO:0000256" key="5">
    <source>
        <dbReference type="ARBA" id="ARBA00004496"/>
    </source>
</evidence>
<dbReference type="SMART" id="SM00320">
    <property type="entry name" value="WD40"/>
    <property type="match status" value="7"/>
</dbReference>
<dbReference type="PROSITE" id="PS00396">
    <property type="entry name" value="TOPO_IA_1"/>
    <property type="match status" value="1"/>
</dbReference>
<dbReference type="Pfam" id="PF00253">
    <property type="entry name" value="Ribosomal_S14"/>
    <property type="match status" value="1"/>
</dbReference>
<dbReference type="InterPro" id="IPR003601">
    <property type="entry name" value="Topo_IA_2"/>
</dbReference>
<dbReference type="Gene3D" id="3.30.428.10">
    <property type="entry name" value="HIT-like"/>
    <property type="match status" value="1"/>
</dbReference>
<keyword evidence="20" id="KW-0653">Protein transport</keyword>
<organism evidence="39 40">
    <name type="scientific">Mortierella alpina</name>
    <name type="common">Oleaginous fungus</name>
    <name type="synonym">Mortierella renispora</name>
    <dbReference type="NCBI Taxonomy" id="64518"/>
    <lineage>
        <taxon>Eukaryota</taxon>
        <taxon>Fungi</taxon>
        <taxon>Fungi incertae sedis</taxon>
        <taxon>Mucoromycota</taxon>
        <taxon>Mortierellomycotina</taxon>
        <taxon>Mortierellomycetes</taxon>
        <taxon>Mortierellales</taxon>
        <taxon>Mortierellaceae</taxon>
        <taxon>Mortierella</taxon>
    </lineage>
</organism>
<evidence type="ECO:0000259" key="36">
    <source>
        <dbReference type="PROSITE" id="PS50880"/>
    </source>
</evidence>
<proteinExistence type="inferred from homology"/>
<feature type="domain" description="GRF-type" evidence="37">
    <location>
        <begin position="1100"/>
        <end position="1144"/>
    </location>
</feature>
<dbReference type="SUPFAM" id="SSF54197">
    <property type="entry name" value="HIT-like"/>
    <property type="match status" value="1"/>
</dbReference>
<dbReference type="CDD" id="cd00186">
    <property type="entry name" value="TOP1Ac"/>
    <property type="match status" value="1"/>
</dbReference>
<dbReference type="FunFam" id="4.10.830.10:FF:000002">
    <property type="entry name" value="40S ribosomal protein S29"/>
    <property type="match status" value="1"/>
</dbReference>
<dbReference type="PROSITE" id="PS50294">
    <property type="entry name" value="WD_REPEATS_REGION"/>
    <property type="match status" value="5"/>
</dbReference>
<keyword evidence="18" id="KW-0862">Zinc</keyword>
<dbReference type="InterPro" id="IPR013497">
    <property type="entry name" value="Topo_IA_cen"/>
</dbReference>
<feature type="active site" description="Acyl-thioester intermediate" evidence="29">
    <location>
        <position position="1425"/>
    </location>
</feature>
<dbReference type="Pfam" id="PF00400">
    <property type="entry name" value="WD40"/>
    <property type="match status" value="5"/>
</dbReference>
<evidence type="ECO:0000256" key="2">
    <source>
        <dbReference type="ARBA" id="ARBA00001947"/>
    </source>
</evidence>
<dbReference type="Gene3D" id="3.40.47.10">
    <property type="match status" value="1"/>
</dbReference>
<dbReference type="GO" id="GO:0006412">
    <property type="term" value="P:translation"/>
    <property type="evidence" value="ECO:0007669"/>
    <property type="project" value="InterPro"/>
</dbReference>
<dbReference type="Gene3D" id="1.10.460.10">
    <property type="entry name" value="Topoisomerase I, domain 2"/>
    <property type="match status" value="1"/>
</dbReference>
<dbReference type="InterPro" id="IPR006171">
    <property type="entry name" value="TOPRIM_dom"/>
</dbReference>
<evidence type="ECO:0000256" key="19">
    <source>
        <dbReference type="ARBA" id="ARBA00022892"/>
    </source>
</evidence>
<dbReference type="InterPro" id="IPR036265">
    <property type="entry name" value="HIT-like_sf"/>
</dbReference>
<comment type="similarity">
    <text evidence="7">Belongs to the universal ribosomal protein uS14 family.</text>
</comment>
<accession>A0A9P8CWL4</accession>
<dbReference type="CDD" id="cd22948">
    <property type="entry name" value="Coatomer_WDAD_alpha"/>
    <property type="match status" value="1"/>
</dbReference>
<comment type="caution">
    <text evidence="39">The sequence shown here is derived from an EMBL/GenBank/DDBJ whole genome shotgun (WGS) entry which is preliminary data.</text>
</comment>
<evidence type="ECO:0000256" key="8">
    <source>
        <dbReference type="ARBA" id="ARBA00009446"/>
    </source>
</evidence>
<dbReference type="FunFam" id="3.40.50.140:FF:000005">
    <property type="entry name" value="DNA topoisomerase"/>
    <property type="match status" value="1"/>
</dbReference>
<evidence type="ECO:0000256" key="31">
    <source>
        <dbReference type="PROSITE-ProRule" id="PRU00047"/>
    </source>
</evidence>
<keyword evidence="25" id="KW-0238">DNA-binding</keyword>
<feature type="binding site" evidence="30">
    <location>
        <position position="1564"/>
    </location>
    <ligand>
        <name>CoA</name>
        <dbReference type="ChEBI" id="CHEBI:57287"/>
    </ligand>
</feature>
<dbReference type="Gene3D" id="1.25.40.470">
    <property type="match status" value="1"/>
</dbReference>
<dbReference type="EC" id="5.6.2.1" evidence="9"/>
<dbReference type="InterPro" id="IPR001209">
    <property type="entry name" value="Ribosomal_uS14"/>
</dbReference>
<dbReference type="InterPro" id="IPR001680">
    <property type="entry name" value="WD40_rpt"/>
</dbReference>
<feature type="transmembrane region" description="Helical" evidence="34">
    <location>
        <begin position="3102"/>
        <end position="3119"/>
    </location>
</feature>
<dbReference type="Pfam" id="PF13886">
    <property type="entry name" value="TM7S3_TM198"/>
    <property type="match status" value="1"/>
</dbReference>
<evidence type="ECO:0000256" key="6">
    <source>
        <dbReference type="ARBA" id="ARBA00007061"/>
    </source>
</evidence>
<dbReference type="Gene3D" id="4.10.830.10">
    <property type="entry name" value="30s Ribosomal Protein S14, Chain N"/>
    <property type="match status" value="1"/>
</dbReference>
<evidence type="ECO:0000256" key="24">
    <source>
        <dbReference type="ARBA" id="ARBA00023034"/>
    </source>
</evidence>
<dbReference type="Pfam" id="PF01154">
    <property type="entry name" value="HMG_CoA_synt_N"/>
    <property type="match status" value="1"/>
</dbReference>
<dbReference type="FunFam" id="1.10.290.10:FF:000001">
    <property type="entry name" value="DNA topoisomerase"/>
    <property type="match status" value="1"/>
</dbReference>
<dbReference type="GO" id="GO:0003677">
    <property type="term" value="F:DNA binding"/>
    <property type="evidence" value="ECO:0007669"/>
    <property type="project" value="UniProtKB-KW"/>
</dbReference>
<protein>
    <recommendedName>
        <fullName evidence="9">DNA topoisomerase</fullName>
        <ecNumber evidence="9">5.6.2.1</ecNumber>
    </recommendedName>
</protein>
<dbReference type="Pfam" id="PF04053">
    <property type="entry name" value="B-prop_COPA_B_2nd"/>
    <property type="match status" value="1"/>
</dbReference>
<evidence type="ECO:0000256" key="22">
    <source>
        <dbReference type="ARBA" id="ARBA00022989"/>
    </source>
</evidence>
<dbReference type="InterPro" id="IPR023406">
    <property type="entry name" value="Topo_IA_AS"/>
</dbReference>
<feature type="compositionally biased region" description="Polar residues" evidence="33">
    <location>
        <begin position="3513"/>
        <end position="3522"/>
    </location>
</feature>
<dbReference type="SUPFAM" id="SSF82171">
    <property type="entry name" value="DPP6 N-terminal domain-like"/>
    <property type="match status" value="1"/>
</dbReference>
<evidence type="ECO:0000256" key="12">
    <source>
        <dbReference type="ARBA" id="ARBA00022574"/>
    </source>
</evidence>
<evidence type="ECO:0000256" key="30">
    <source>
        <dbReference type="PIRSR" id="PIRSR610122-2"/>
    </source>
</evidence>
<dbReference type="InterPro" id="IPR003602">
    <property type="entry name" value="Topo_IA_DNA-bd_dom"/>
</dbReference>
<dbReference type="InterPro" id="IPR020472">
    <property type="entry name" value="WD40_PAC1"/>
</dbReference>
<dbReference type="GO" id="GO:0000139">
    <property type="term" value="C:Golgi membrane"/>
    <property type="evidence" value="ECO:0007669"/>
    <property type="project" value="UniProtKB-SubCell"/>
</dbReference>
<dbReference type="InterPro" id="IPR000590">
    <property type="entry name" value="HMG_CoA_synt_AS"/>
</dbReference>
<dbReference type="Proteomes" id="UP000717515">
    <property type="component" value="Unassembled WGS sequence"/>
</dbReference>
<evidence type="ECO:0000256" key="20">
    <source>
        <dbReference type="ARBA" id="ARBA00022927"/>
    </source>
</evidence>
<comment type="cofactor">
    <cofactor evidence="2">
        <name>Zn(2+)</name>
        <dbReference type="ChEBI" id="CHEBI:29105"/>
    </cofactor>
</comment>
<dbReference type="InterPro" id="IPR010666">
    <property type="entry name" value="Znf_GRF"/>
</dbReference>
<evidence type="ECO:0000256" key="21">
    <source>
        <dbReference type="ARBA" id="ARBA00022980"/>
    </source>
</evidence>
<dbReference type="InterPro" id="IPR019775">
    <property type="entry name" value="WD40_repeat_CS"/>
</dbReference>
<dbReference type="GO" id="GO:0005840">
    <property type="term" value="C:ribosome"/>
    <property type="evidence" value="ECO:0007669"/>
    <property type="project" value="UniProtKB-KW"/>
</dbReference>
<feature type="region of interest" description="Disordered" evidence="33">
    <location>
        <begin position="3483"/>
        <end position="3522"/>
    </location>
</feature>
<dbReference type="InterPro" id="IPR013746">
    <property type="entry name" value="HMG_CoA_synt_C_dom"/>
</dbReference>
<evidence type="ECO:0000259" key="38">
    <source>
        <dbReference type="PROSITE" id="PS52039"/>
    </source>
</evidence>
<dbReference type="FunFam" id="2.130.10.10:FF:000010">
    <property type="entry name" value="Coatomer subunit alpha"/>
    <property type="match status" value="1"/>
</dbReference>
<comment type="similarity">
    <text evidence="8">Belongs to the type IA topoisomerase family.</text>
</comment>
<evidence type="ECO:0000256" key="17">
    <source>
        <dbReference type="ARBA" id="ARBA00022771"/>
    </source>
</evidence>
<evidence type="ECO:0000256" key="28">
    <source>
        <dbReference type="ARBA" id="ARBA00023274"/>
    </source>
</evidence>
<dbReference type="GO" id="GO:0008270">
    <property type="term" value="F:zinc ion binding"/>
    <property type="evidence" value="ECO:0007669"/>
    <property type="project" value="UniProtKB-KW"/>
</dbReference>
<dbReference type="SUPFAM" id="SSF57756">
    <property type="entry name" value="Retrovirus zinc finger-like domains"/>
    <property type="match status" value="1"/>
</dbReference>
<dbReference type="PROSITE" id="PS50082">
    <property type="entry name" value="WD_REPEATS_2"/>
    <property type="match status" value="6"/>
</dbReference>
<dbReference type="InterPro" id="IPR056176">
    <property type="entry name" value="TPR_COPA_B"/>
</dbReference>
<feature type="region of interest" description="Disordered" evidence="33">
    <location>
        <begin position="1025"/>
        <end position="1099"/>
    </location>
</feature>
<evidence type="ECO:0000313" key="39">
    <source>
        <dbReference type="EMBL" id="KAG9322312.1"/>
    </source>
</evidence>
<feature type="repeat" description="WD" evidence="32">
    <location>
        <begin position="1840"/>
        <end position="1881"/>
    </location>
</feature>
<keyword evidence="10" id="KW-0813">Transport</keyword>
<dbReference type="Gene3D" id="2.130.10.10">
    <property type="entry name" value="YVTN repeat-like/Quinoprotein amine dehydrogenase"/>
    <property type="match status" value="1"/>
</dbReference>
<keyword evidence="16" id="KW-0677">Repeat</keyword>
<dbReference type="CDD" id="cd00827">
    <property type="entry name" value="init_cond_enzymes"/>
    <property type="match status" value="1"/>
</dbReference>
<evidence type="ECO:0000256" key="9">
    <source>
        <dbReference type="ARBA" id="ARBA00012891"/>
    </source>
</evidence>
<dbReference type="EMBL" id="JAIFTL010000154">
    <property type="protein sequence ID" value="KAG9322312.1"/>
    <property type="molecule type" value="Genomic_DNA"/>
</dbReference>
<dbReference type="SUPFAM" id="SSF56712">
    <property type="entry name" value="Prokaryotic type I DNA topoisomerase"/>
    <property type="match status" value="1"/>
</dbReference>
<evidence type="ECO:0000313" key="40">
    <source>
        <dbReference type="Proteomes" id="UP000717515"/>
    </source>
</evidence>
<dbReference type="PANTHER" id="PTHR11390:SF21">
    <property type="entry name" value="DNA TOPOISOMERASE 3-ALPHA"/>
    <property type="match status" value="1"/>
</dbReference>
<dbReference type="InterPro" id="IPR039744">
    <property type="entry name" value="RIbosomal_uS14_euk_arc"/>
</dbReference>
<dbReference type="GO" id="GO:0016192">
    <property type="term" value="P:vesicle-mediated transport"/>
    <property type="evidence" value="ECO:0007669"/>
    <property type="project" value="UniProtKB-KW"/>
</dbReference>
<dbReference type="InterPro" id="IPR025256">
    <property type="entry name" value="TM7S3/TM198-like_dom"/>
</dbReference>
<comment type="similarity">
    <text evidence="6">Belongs to the thiolase-like superfamily. HMG-CoA synthase family.</text>
</comment>
<dbReference type="GO" id="GO:1990904">
    <property type="term" value="C:ribonucleoprotein complex"/>
    <property type="evidence" value="ECO:0007669"/>
    <property type="project" value="UniProtKB-KW"/>
</dbReference>
<keyword evidence="14 34" id="KW-0812">Transmembrane</keyword>
<evidence type="ECO:0000256" key="29">
    <source>
        <dbReference type="PIRSR" id="PIRSR610122-1"/>
    </source>
</evidence>
<dbReference type="Pfam" id="PF06839">
    <property type="entry name" value="Zn_ribbon_GRF"/>
    <property type="match status" value="1"/>
</dbReference>
<keyword evidence="28" id="KW-0687">Ribonucleoprotein</keyword>
<dbReference type="CDD" id="cd00200">
    <property type="entry name" value="WD40"/>
    <property type="match status" value="1"/>
</dbReference>
<dbReference type="GO" id="GO:0006281">
    <property type="term" value="P:DNA repair"/>
    <property type="evidence" value="ECO:0007669"/>
    <property type="project" value="TreeGrafter"/>
</dbReference>
<dbReference type="SMART" id="SM00343">
    <property type="entry name" value="ZnF_C2HC"/>
    <property type="match status" value="1"/>
</dbReference>
<keyword evidence="17 31" id="KW-0863">Zinc-finger</keyword>
<feature type="binding site" evidence="30">
    <location>
        <position position="1517"/>
    </location>
    <ligand>
        <name>CoA</name>
        <dbReference type="ChEBI" id="CHEBI:57287"/>
    </ligand>
</feature>
<dbReference type="InterPro" id="IPR010122">
    <property type="entry name" value="HMG_CoA_synthase_euk"/>
</dbReference>
<feature type="active site" description="Proton donor/acceptor" evidence="29">
    <location>
        <position position="1559"/>
    </location>
</feature>
<dbReference type="InterPro" id="IPR000380">
    <property type="entry name" value="Topo_IA"/>
</dbReference>
<feature type="region of interest" description="Disordered" evidence="33">
    <location>
        <begin position="47"/>
        <end position="74"/>
    </location>
</feature>
<keyword evidence="27" id="KW-0413">Isomerase</keyword>
<feature type="active site" description="Proton donor/acceptor" evidence="29">
    <location>
        <position position="1391"/>
    </location>
</feature>
<reference evidence="39" key="1">
    <citation type="submission" date="2021-07" db="EMBL/GenBank/DDBJ databases">
        <title>Draft genome of Mortierella alpina, strain LL118, isolated from an aspen leaf litter sample.</title>
        <authorList>
            <person name="Yang S."/>
            <person name="Vinatzer B.A."/>
        </authorList>
    </citation>
    <scope>NUCLEOTIDE SEQUENCE</scope>
    <source>
        <strain evidence="39">LL118</strain>
    </source>
</reference>
<dbReference type="SUPFAM" id="SSF50978">
    <property type="entry name" value="WD40 repeat-like"/>
    <property type="match status" value="1"/>
</dbReference>
<feature type="repeat" description="WD" evidence="32">
    <location>
        <begin position="1882"/>
        <end position="1916"/>
    </location>
</feature>
<sequence>MRWSRLFAETLKTFPFKRGSFLSHRPSLCPLLLSSSYHSSKMAISPFTESPSSTQTLETSAAHPTKHNHIPYSILGDSNDENPSLFHFNSISSRNKTSRSDDVTEVIHTNDPDVVSTMVAMPPPTADFSSSRRHDANVCDYTSMLQKFSTASLRLELQSPNQKQTNFLSPQCLGQEQRQETQGGFVPRYAAAYRYRASKAQYNHFSNRQRNVFDFHHSTRIKIFLGYLEDIDTVPEDVRYWHDETCFIIKDRYPKATVHYLVMPREKIIKPRFLAGPHGVQLVEELRNRGQWLIERLRAASPELEFTMGFHVLPSMLQLHLHVISTDFCSNTLKSKTHYNAFTTRFLITPEEVLQVFNIWNSHPRGYGKGSRECRVCTHPAGLIRKYGLNICRQCFRENAAAIGFTKGPLLDATMRILCVAEKPTMSRSLAEILSGGQFNSTPTADQYTKNFEFSYRLANNTLAHVVMTAVRGHLFGTDFPPEHGRNWNSCAPVELFDLNIVKFTSPSLVQVERNLQNQSRNADQVIIWTDCDREGENIGAEVADVCRRQNPRITVSRARFSSVTPAEVHRAMRNPVQLDMRQAEAVDARIELDLRVGASFTRFQTFSFQRRYPGLEEGVISYGPCQFPTLGFVVDQYRRVENFIPESFWKLELKHVKDGVDASFTWQRGHLFDQLACLIIYETCLETPGPTARVTRVTAKPATRYRPLPLTTVELQKNGSKYLSIPSDEVMTAAESLYTKGWISYPRTETDQFDPNYDLMALIEKQRPNEAWGRFAQRLAEGGYRNPRRGKNNDQAHPPIHPVMHNSNLDGNEKKVYEFITRRFLACCAEDAKGDQTDVEAQIHTETFKTTGLIIKERNYLDVYPYDKWTGTVLPNFEQNEEFIPTEFSMKTGATSPPTLLTESQLIALMDRNGIGTDATIAEHIKTITKREYVVRSKRDREYVFTPSTLGIALVEGYDNIGLDMSLSKPFLRSQLENNLRLICAGSKTKDEVVQEAIAMYRNVFEIVNRDKRVLQESMERYLGRAQDPPPPGPPRPPRPPGPQGPPRPPGPPGAPGPPGPPGPRIAPGDGRNMPGGGGRFANSNFRDTTPNEGPVVTCDCDNRPEAVERRVVKEGENQGRLFYCCAKPRELQCGFFVFKSDLEGAPAAAPQRRGEDALPSRANASDMEKFRLQFTAADTGDAKPRCNCQLIAIEKNSVKNNGRLYWGCSKTARGCGYFAWSDGLGHTEQNGSSGGGQAQPGGSSSTSGKCFNCNQSGHYASACSAPRGSGNNYGGGSGSSGVQRNGSTKGRTKAGTSRAATTKSGVFPANVGIRALDFYFPSKFVRQDELEEADGVSAGKYTIGFGQTEMGMCDDREDINSIALTVVHSLVEKYGVSFSDIGFLEVGTESVLDKSKSVKTVLMSLFEESGNFDVEGIDTKNACYGGTAGVFHAVDWIESSSWDGRLALIVAADIATYAAGPARPTGGAGAMAILIGPDAPLVFDRGVRASHMNHVWDFYKPELASEYPVVDGHYSNTCYIRSLDACYNLFSTKFSKLHPTSGQGGLCSQDLDHVLFHAPTCKLVQKAFGRMAYNDMIREPDKALYAPVKEFVQLGLSDESYSSKELERAMMEFTKAEYQTKVLPSLYSATHTGNCYTGTLWGCLCSLLSSGSDEEELLNKRIGMFSYGSGAAASFFSLKVVGSTAVFREHLQMAERLRERVQVSPAVFKEILRVRETAIGVKDYRPVGDIALLAKGTYYLEYVDQHYRRTYQRFESKSNRVKGIAFHPKRPWILAALHNGSVQLWDYRMGTLLDRFDEHDGPVRGVAFHPSQPLFVSAGDDYKIKVWNYKTRRCQFTLTGHLDYVRTVYFHHEYPWILSCSDDQTIRIWNWQSRNCIAILTGHNHYVMSAQFHPKEDLIVSASLDQTVRVWDISGLRKKNAAPGTVSYDESAHRASQQADIFGSTDAIVKYVLEGHDRSVNWATFHPTLPLIVSAGDDRQVKLWRMNETKAWEVDTCRGHTNNVSCTIFHQRQELIISVAEDKCIRVWDMSKRTAVQTFRREHDRFWALTAHPELNLFAAGHDNGLIVFKLERERPAYAVHQSNLFYIKDKYLRVYDYATSQDTAVLSVRRTGSQFVQPRALSYNPAERAVLITSTVDGGTYELYNLPKDYSGEAREPSNDGQRGSGNSAIFIARNRFAVLEKASQTITIRDLQNNSTKSFKTPSVVNEIFYAGTGQLLLSTPTSVILFDIQQRRTISEVTTPPVKYVVWSADMSYVALLSKHTITIATKSLEQMCLIHETIRIKSAAWDDSGILIYSTLNHIKYALPQGDNGIIRTLEQPIYLTRIKGKNVYCLDRDGKTRAIAIDPTEYRFKQALTKRNYDEVLQIIRNSNLVGQSIIAYLQKKGYPEIALHFVREDKTRFDLALECGNLEIGLETAKAMDKEECWVKLAQEALRQGNHQIVEMCYQRIKNFDRLSFLYLATGNSDKLSKMLKIAELRGDAMSRFHNSLFLGNVEERIRLLKEVGQAPLAYLTARTHGLHEVAEEILESSGMTLEDVADLPSEGTLLVPPRPLMRVHDSNWPQLAVSRSYFEGAFTGDMEGVAPQAPVAMEPEPQEDQWGMDDEFSIPALDHKGASLAPIGNDALDMDGDGGWDMDADLAAELHAETGAIVAEDSGLTIPVAGQSEAEIWCQNSPLAADHVAAGAFESAMQLLNRQVGAVNFEPLKDQFLSIFQASRAIVTGNEGMPSIMVPVRRNPKETDQRRALPVLTKSFQSLLTKELQEAYKATTSNKIVEACTLFRSILHSLLLTIVTQSSEAEEVLQLVGVCREYIVGLSIELSRREGQNDTSPEGIKRMLELAAYFTGVQLQPKHMIISLRTAMTACYKHKNLQSAQTFARRLLELAPPGQAATLARQIQQVAERNPRDEIQLDYDQYNSFVVCGISYSPIYRGSPSVQCPYCRAHFKPEFQGNLCTICDISQIGVYSLKSGADADSLVERSKDIRNRDNNNKRASAFDKGYALLNDPLQPLDPSLAQQEGARGVPFLVPSTSKSPVEQMPEDGDSTTTIRAQSSFQDFFSDNYNRVQAPLNWQRIIAGGVLLAVGLLLTFFGFLHLRFSLLLTGFIGGGIAAYAILTNTEPAGLWANRILIYVAVCVAAGLLVGLVLLGLNKFASWVLGGAGGLALGVYILSWKEGGLIHNPVGRIALMVGCAALGMFLSMFLGSLTIIFATVLIGGYMFTLGLDMFLRTGFLENYKHLFKSSSTVPYQLYSGIYGMLGLLSLMFLLGYLIQIPAYFLHRRKLRRQAVPPVNGPYPPGSYNNRNSQYSQWDSQYGSRDHLAGGPYNPAPAPEYTWWGKRKNKDAHLTNNPYGYGYSEKGYQNVHSQSRSVNNLNQAQHHNNAGKAVDRDYYQGPGGGAGPKAEVDNSMNRASVASAPMGGTRYASPTINRSSVVSAPLAVASTTGDRTVVFEEKKNWLGRTKVVPRLADTATVGNTLPASVNHGGAVPAGATTATTTANTTTSGTAAEAVPSTSTSVPTH</sequence>
<dbReference type="InterPro" id="IPR018271">
    <property type="entry name" value="Ribosomal_uS14_CS"/>
</dbReference>
<dbReference type="GO" id="GO:0004421">
    <property type="term" value="F:hydroxymethylglutaryl-CoA synthase activity"/>
    <property type="evidence" value="ECO:0007669"/>
    <property type="project" value="InterPro"/>
</dbReference>
<dbReference type="PROSITE" id="PS50158">
    <property type="entry name" value="ZF_CCHC"/>
    <property type="match status" value="1"/>
</dbReference>
<dbReference type="InterPro" id="IPR013528">
    <property type="entry name" value="HMG_CoA_synth_N"/>
</dbReference>
<dbReference type="PROSITE" id="PS00527">
    <property type="entry name" value="RIBOSOMAL_S14"/>
    <property type="match status" value="1"/>
</dbReference>
<keyword evidence="15" id="KW-0479">Metal-binding</keyword>
<evidence type="ECO:0000256" key="16">
    <source>
        <dbReference type="ARBA" id="ARBA00022737"/>
    </source>
</evidence>
<dbReference type="CDD" id="cd03362">
    <property type="entry name" value="TOPRIM_TopoIA_TopoIII"/>
    <property type="match status" value="1"/>
</dbReference>
<dbReference type="SUPFAM" id="SSF53901">
    <property type="entry name" value="Thiolase-like"/>
    <property type="match status" value="2"/>
</dbReference>
<feature type="region of interest" description="Disordered" evidence="33">
    <location>
        <begin position="784"/>
        <end position="809"/>
    </location>
</feature>
<feature type="domain" description="Topo IA-type catalytic" evidence="38">
    <location>
        <begin position="580"/>
        <end position="1006"/>
    </location>
</feature>
<evidence type="ECO:0000256" key="18">
    <source>
        <dbReference type="ARBA" id="ARBA00022833"/>
    </source>
</evidence>
<feature type="domain" description="CCHC-type" evidence="35">
    <location>
        <begin position="1251"/>
        <end position="1265"/>
    </location>
</feature>
<dbReference type="PROSITE" id="PS52039">
    <property type="entry name" value="TOPO_IA_2"/>
    <property type="match status" value="1"/>
</dbReference>
<dbReference type="Pfam" id="PF01131">
    <property type="entry name" value="Topoisom_bac"/>
    <property type="match status" value="1"/>
</dbReference>
<feature type="transmembrane region" description="Helical" evidence="34">
    <location>
        <begin position="3155"/>
        <end position="3173"/>
    </location>
</feature>
<dbReference type="GO" id="GO:0006265">
    <property type="term" value="P:DNA topological change"/>
    <property type="evidence" value="ECO:0007669"/>
    <property type="project" value="InterPro"/>
</dbReference>
<keyword evidence="19" id="KW-0931">ER-Golgi transport</keyword>
<evidence type="ECO:0000256" key="33">
    <source>
        <dbReference type="SAM" id="MobiDB-lite"/>
    </source>
</evidence>
<dbReference type="InterPro" id="IPR023405">
    <property type="entry name" value="Topo_IA_core_domain"/>
</dbReference>
<feature type="repeat" description="WD" evidence="32">
    <location>
        <begin position="1798"/>
        <end position="1839"/>
    </location>
</feature>
<dbReference type="GO" id="GO:0006084">
    <property type="term" value="P:acetyl-CoA metabolic process"/>
    <property type="evidence" value="ECO:0007669"/>
    <property type="project" value="InterPro"/>
</dbReference>
<feature type="domain" description="Toprim" evidence="36">
    <location>
        <begin position="416"/>
        <end position="562"/>
    </location>
</feature>
<dbReference type="GO" id="GO:0006310">
    <property type="term" value="P:DNA recombination"/>
    <property type="evidence" value="ECO:0007669"/>
    <property type="project" value="TreeGrafter"/>
</dbReference>
<dbReference type="InterPro" id="IPR001878">
    <property type="entry name" value="Znf_CCHC"/>
</dbReference>
<evidence type="ECO:0000256" key="14">
    <source>
        <dbReference type="ARBA" id="ARBA00022692"/>
    </source>
</evidence>
<keyword evidence="22 34" id="KW-1133">Transmembrane helix</keyword>
<dbReference type="InterPro" id="IPR036322">
    <property type="entry name" value="WD40_repeat_dom_sf"/>
</dbReference>
<dbReference type="InterPro" id="IPR006692">
    <property type="entry name" value="Beta-prop_COPA/B_2nd"/>
</dbReference>
<dbReference type="InterPro" id="IPR034144">
    <property type="entry name" value="TOPRIM_TopoIII"/>
</dbReference>
<feature type="binding site" evidence="30">
    <location>
        <position position="1568"/>
    </location>
    <ligand>
        <name>CoA</name>
        <dbReference type="ChEBI" id="CHEBI:57287"/>
    </ligand>
</feature>
<dbReference type="InterPro" id="IPR015943">
    <property type="entry name" value="WD40/YVTN_repeat-like_dom_sf"/>
</dbReference>
<dbReference type="GO" id="GO:0003735">
    <property type="term" value="F:structural constituent of ribosome"/>
    <property type="evidence" value="ECO:0007669"/>
    <property type="project" value="InterPro"/>
</dbReference>
<dbReference type="PROSITE" id="PS00678">
    <property type="entry name" value="WD_REPEATS_1"/>
    <property type="match status" value="2"/>
</dbReference>
<dbReference type="SMART" id="SM00493">
    <property type="entry name" value="TOPRIM"/>
    <property type="match status" value="1"/>
</dbReference>
<dbReference type="GO" id="GO:0030126">
    <property type="term" value="C:COPI vesicle coat"/>
    <property type="evidence" value="ECO:0007669"/>
    <property type="project" value="InterPro"/>
</dbReference>
<keyword evidence="21" id="KW-0689">Ribosomal protein</keyword>
<evidence type="ECO:0000256" key="11">
    <source>
        <dbReference type="ARBA" id="ARBA00022490"/>
    </source>
</evidence>
<evidence type="ECO:0000259" key="37">
    <source>
        <dbReference type="PROSITE" id="PS51999"/>
    </source>
</evidence>
<dbReference type="GO" id="GO:0031422">
    <property type="term" value="C:RecQ family helicase-topoisomerase III complex"/>
    <property type="evidence" value="ECO:0007669"/>
    <property type="project" value="TreeGrafter"/>
</dbReference>
<dbReference type="InterPro" id="IPR016039">
    <property type="entry name" value="Thiolase-like"/>
</dbReference>
<feature type="transmembrane region" description="Helical" evidence="34">
    <location>
        <begin position="3250"/>
        <end position="3273"/>
    </location>
</feature>
<gene>
    <name evidence="39" type="ORF">KVV02_001604</name>
</gene>
<dbReference type="GO" id="GO:0006886">
    <property type="term" value="P:intracellular protein transport"/>
    <property type="evidence" value="ECO:0007669"/>
    <property type="project" value="InterPro"/>
</dbReference>
<dbReference type="Gene3D" id="3.40.50.140">
    <property type="match status" value="1"/>
</dbReference>
<feature type="compositionally biased region" description="Polar residues" evidence="33">
    <location>
        <begin position="1083"/>
        <end position="1093"/>
    </location>
</feature>
<evidence type="ECO:0000256" key="1">
    <source>
        <dbReference type="ARBA" id="ARBA00000213"/>
    </source>
</evidence>
<dbReference type="InterPro" id="IPR036875">
    <property type="entry name" value="Znf_CCHC_sf"/>
</dbReference>
<feature type="repeat" description="WD" evidence="32">
    <location>
        <begin position="1955"/>
        <end position="1996"/>
    </location>
</feature>
<evidence type="ECO:0000256" key="23">
    <source>
        <dbReference type="ARBA" id="ARBA00023029"/>
    </source>
</evidence>
<feature type="transmembrane region" description="Helical" evidence="34">
    <location>
        <begin position="3210"/>
        <end position="3230"/>
    </location>
</feature>
<dbReference type="SMART" id="SM00437">
    <property type="entry name" value="TOP1Ac"/>
    <property type="match status" value="1"/>
</dbReference>
<evidence type="ECO:0000256" key="26">
    <source>
        <dbReference type="ARBA" id="ARBA00023136"/>
    </source>
</evidence>
<dbReference type="Pfam" id="PF08540">
    <property type="entry name" value="HMG_CoA_synt_C"/>
    <property type="match status" value="1"/>
</dbReference>
<dbReference type="Pfam" id="PF06957">
    <property type="entry name" value="COPI_C"/>
    <property type="match status" value="1"/>
</dbReference>
<dbReference type="Pfam" id="PF11969">
    <property type="entry name" value="DcpS_C"/>
    <property type="match status" value="1"/>
</dbReference>
<dbReference type="PROSITE" id="PS01226">
    <property type="entry name" value="HMG_COA_SYNTHASE"/>
    <property type="match status" value="1"/>
</dbReference>
<dbReference type="PANTHER" id="PTHR11390">
    <property type="entry name" value="PROKARYOTIC DNA TOPOISOMERASE"/>
    <property type="match status" value="1"/>
</dbReference>
<feature type="compositionally biased region" description="Pro residues" evidence="33">
    <location>
        <begin position="1029"/>
        <end position="1066"/>
    </location>
</feature>
<dbReference type="SMART" id="SM00436">
    <property type="entry name" value="TOP1Bc"/>
    <property type="match status" value="1"/>
</dbReference>
<dbReference type="InterPro" id="IPR013826">
    <property type="entry name" value="Topo_IA_cen_sub3"/>
</dbReference>
<evidence type="ECO:0000256" key="13">
    <source>
        <dbReference type="ARBA" id="ARBA00022679"/>
    </source>
</evidence>
<comment type="catalytic activity">
    <reaction evidence="1">
        <text>ATP-independent breakage of single-stranded DNA, followed by passage and rejoining.</text>
        <dbReference type="EC" id="5.6.2.1"/>
    </reaction>
</comment>
<feature type="compositionally biased region" description="Low complexity" evidence="33">
    <location>
        <begin position="3486"/>
        <end position="3511"/>
    </location>
</feature>
<evidence type="ECO:0000256" key="15">
    <source>
        <dbReference type="ARBA" id="ARBA00022723"/>
    </source>
</evidence>
<evidence type="ECO:0000256" key="7">
    <source>
        <dbReference type="ARBA" id="ARBA00009083"/>
    </source>
</evidence>
<name>A0A9P8CWL4_MORAP</name>
<feature type="transmembrane region" description="Helical" evidence="34">
    <location>
        <begin position="3131"/>
        <end position="3149"/>
    </location>
</feature>
<feature type="repeat" description="WD" evidence="32">
    <location>
        <begin position="1756"/>
        <end position="1797"/>
    </location>
</feature>
<evidence type="ECO:0000259" key="35">
    <source>
        <dbReference type="PROSITE" id="PS50158"/>
    </source>
</evidence>
<dbReference type="GO" id="GO:0003917">
    <property type="term" value="F:DNA topoisomerase type I (single strand cut, ATP-independent) activity"/>
    <property type="evidence" value="ECO:0007669"/>
    <property type="project" value="UniProtKB-EC"/>
</dbReference>
<dbReference type="PRINTS" id="PR00320">
    <property type="entry name" value="GPROTEINBRPT"/>
</dbReference>
<dbReference type="GO" id="GO:0005634">
    <property type="term" value="C:nucleus"/>
    <property type="evidence" value="ECO:0007669"/>
    <property type="project" value="TreeGrafter"/>
</dbReference>
<evidence type="ECO:0000256" key="27">
    <source>
        <dbReference type="ARBA" id="ARBA00023235"/>
    </source>
</evidence>
<dbReference type="InterPro" id="IPR010714">
    <property type="entry name" value="Coatomer_asu_C"/>
</dbReference>
<dbReference type="Gene3D" id="2.70.20.10">
    <property type="entry name" value="Topoisomerase I, domain 3"/>
    <property type="match status" value="1"/>
</dbReference>
<dbReference type="Pfam" id="PF01751">
    <property type="entry name" value="Toprim"/>
    <property type="match status" value="1"/>
</dbReference>
<keyword evidence="11" id="KW-0963">Cytoplasm</keyword>
<keyword evidence="13" id="KW-0808">Transferase</keyword>
<feature type="compositionally biased region" description="Polar residues" evidence="33">
    <location>
        <begin position="47"/>
        <end position="59"/>
    </location>
</feature>
<dbReference type="NCBIfam" id="NF004424">
    <property type="entry name" value="PRK05766.1"/>
    <property type="match status" value="1"/>
</dbReference>
<dbReference type="InterPro" id="IPR013825">
    <property type="entry name" value="Topo_IA_cen_sub2"/>
</dbReference>
<evidence type="ECO:0000256" key="3">
    <source>
        <dbReference type="ARBA" id="ARBA00004141"/>
    </source>
</evidence>
<dbReference type="PROSITE" id="PS51999">
    <property type="entry name" value="ZF_GRF"/>
    <property type="match status" value="1"/>
</dbReference>
<dbReference type="FunFam" id="1.25.40.470:FF:000002">
    <property type="entry name" value="Coatomer subunit alpha"/>
    <property type="match status" value="1"/>
</dbReference>
<feature type="region of interest" description="Disordered" evidence="33">
    <location>
        <begin position="3380"/>
        <end position="3406"/>
    </location>
</feature>
<dbReference type="InterPro" id="IPR043140">
    <property type="entry name" value="Ribosomal_uS14_sf"/>
</dbReference>
<evidence type="ECO:0000256" key="32">
    <source>
        <dbReference type="PROSITE-ProRule" id="PRU00221"/>
    </source>
</evidence>
<feature type="transmembrane region" description="Helical" evidence="34">
    <location>
        <begin position="3185"/>
        <end position="3204"/>
    </location>
</feature>
<evidence type="ECO:0000256" key="10">
    <source>
        <dbReference type="ARBA" id="ARBA00022448"/>
    </source>
</evidence>
<dbReference type="InterPro" id="IPR013824">
    <property type="entry name" value="Topo_IA_cen_sub1"/>
</dbReference>
<dbReference type="GO" id="GO:0010142">
    <property type="term" value="P:farnesyl diphosphate biosynthetic process, mevalonate pathway"/>
    <property type="evidence" value="ECO:0007669"/>
    <property type="project" value="InterPro"/>
</dbReference>
<keyword evidence="12 32" id="KW-0853">WD repeat</keyword>
<keyword evidence="26 34" id="KW-0472">Membrane</keyword>
<dbReference type="Gene3D" id="1.10.290.10">
    <property type="entry name" value="Topoisomerase I, domain 4"/>
    <property type="match status" value="1"/>
</dbReference>
<keyword evidence="24" id="KW-0333">Golgi apparatus</keyword>
<feature type="region of interest" description="Disordered" evidence="33">
    <location>
        <begin position="1276"/>
        <end position="1303"/>
    </location>
</feature>
<feature type="transmembrane region" description="Helical" evidence="34">
    <location>
        <begin position="3077"/>
        <end position="3096"/>
    </location>
</feature>
<evidence type="ECO:0000256" key="4">
    <source>
        <dbReference type="ARBA" id="ARBA00004255"/>
    </source>
</evidence>
<dbReference type="Pfam" id="PF23953">
    <property type="entry name" value="TPR_COPA_B"/>
    <property type="match status" value="1"/>
</dbReference>
<dbReference type="PRINTS" id="PR00417">
    <property type="entry name" value="PRTPISMRASEI"/>
</dbReference>
<evidence type="ECO:0000256" key="25">
    <source>
        <dbReference type="ARBA" id="ARBA00023125"/>
    </source>
</evidence>
<dbReference type="NCBIfam" id="TIGR01833">
    <property type="entry name" value="HMG-CoA-S_euk"/>
    <property type="match status" value="1"/>
</dbReference>
<dbReference type="InterPro" id="IPR047312">
    <property type="entry name" value="Coatomer_alpha_WD-assoc_reg"/>
</dbReference>
<keyword evidence="23" id="KW-0799">Topoisomerase</keyword>